<dbReference type="PATRIC" id="fig|33051.4.peg.491"/>
<comment type="caution">
    <text evidence="8">The sequence shown here is derived from an EMBL/GenBank/DDBJ whole genome shotgun (WGS) entry which is preliminary data.</text>
</comment>
<proteinExistence type="inferred from homology"/>
<dbReference type="Proteomes" id="UP000074072">
    <property type="component" value="Unassembled WGS sequence"/>
</dbReference>
<sequence>MSLAPALPHALSADLEAQRYELARARQLARAWAETLPEPRRRDMAALFTRIAIDTYQAEARPRAKLSAPFAQPYGRLDRTVAELAQVVGREAAPLPVTEAAYFLTGLYTALLHARERGALGAFYTPPALANRLLDMAEEQGIDWTRARVLDPASGGGAFLLPAAERMVAALPAAEPAIVLRQIGTRLVGLELDPYAAGFGQNAVELLLADVTAAAGRPAPVIVRVADTLEEAPAAHFDLVIGNPPYGRITLTPEQRQRFARSLYGHANLYGVFTDIAVRWAKKGGTIAYLTPTSFLSGSYYSALRELIAKEAPPVVIDFVHARRGVFEDVLQETLLAAYKRGAKPGRAQVHYVEVANEREARVIRNGTIGLPFPASQPWLAPREPRHSALIAAAEAMPARLADWGYSVSTGPLVWNRYKDQMRLRPARGVHPLIWAEAVSADGRFAFRAEKRNHAPYFKIERSDAWLLVEEACVLVQRTTAKEQARRLIAAELPAEFIAQHGGVVVENHLNMVRPTARPAVSPATVAVVLNSRIVDQLFRCINGSVAVSAFEMEALPLPSPDAMQGVEALVARGAGSAEIEGELARLYGQVVA</sequence>
<dbReference type="CDD" id="cd02440">
    <property type="entry name" value="AdoMet_MTases"/>
    <property type="match status" value="1"/>
</dbReference>
<dbReference type="InterPro" id="IPR011639">
    <property type="entry name" value="MethylTrfase_TaqI-like_dom"/>
</dbReference>
<name>A0A147IMH9_9SPHN</name>
<evidence type="ECO:0000256" key="2">
    <source>
        <dbReference type="ARBA" id="ARBA00011900"/>
    </source>
</evidence>
<dbReference type="Gene3D" id="3.40.50.150">
    <property type="entry name" value="Vaccinia Virus protein VP39"/>
    <property type="match status" value="1"/>
</dbReference>
<dbReference type="GO" id="GO:0032259">
    <property type="term" value="P:methylation"/>
    <property type="evidence" value="ECO:0007669"/>
    <property type="project" value="UniProtKB-KW"/>
</dbReference>
<reference evidence="8 9" key="1">
    <citation type="journal article" date="2016" name="Front. Microbiol.">
        <title>Genomic Resource of Rice Seed Associated Bacteria.</title>
        <authorList>
            <person name="Midha S."/>
            <person name="Bansal K."/>
            <person name="Sharma S."/>
            <person name="Kumar N."/>
            <person name="Patil P.P."/>
            <person name="Chaudhry V."/>
            <person name="Patil P.B."/>
        </authorList>
    </citation>
    <scope>NUCLEOTIDE SEQUENCE [LARGE SCALE GENOMIC DNA]</scope>
    <source>
        <strain evidence="8 9">SB4</strain>
    </source>
</reference>
<evidence type="ECO:0000259" key="7">
    <source>
        <dbReference type="Pfam" id="PF07669"/>
    </source>
</evidence>
<dbReference type="PANTHER" id="PTHR33841:SF5">
    <property type="entry name" value="DNA METHYLASE (MODIFICATION METHYLASE) (METHYLTRANSFERASE)-RELATED"/>
    <property type="match status" value="1"/>
</dbReference>
<dbReference type="InterPro" id="IPR050953">
    <property type="entry name" value="N4_N6_ade-DNA_methylase"/>
</dbReference>
<dbReference type="OrthoDB" id="9806213at2"/>
<dbReference type="EMBL" id="LDTE01000110">
    <property type="protein sequence ID" value="KTT96464.1"/>
    <property type="molecule type" value="Genomic_DNA"/>
</dbReference>
<gene>
    <name evidence="8" type="ORF">SB4_15365</name>
</gene>
<dbReference type="GO" id="GO:0006304">
    <property type="term" value="P:DNA modification"/>
    <property type="evidence" value="ECO:0007669"/>
    <property type="project" value="InterPro"/>
</dbReference>
<keyword evidence="3 8" id="KW-0489">Methyltransferase</keyword>
<dbReference type="AlphaFoldDB" id="A0A147IMH9"/>
<comment type="catalytic activity">
    <reaction evidence="6">
        <text>a 2'-deoxyadenosine in DNA + S-adenosyl-L-methionine = an N(6)-methyl-2'-deoxyadenosine in DNA + S-adenosyl-L-homocysteine + H(+)</text>
        <dbReference type="Rhea" id="RHEA:15197"/>
        <dbReference type="Rhea" id="RHEA-COMP:12418"/>
        <dbReference type="Rhea" id="RHEA-COMP:12419"/>
        <dbReference type="ChEBI" id="CHEBI:15378"/>
        <dbReference type="ChEBI" id="CHEBI:57856"/>
        <dbReference type="ChEBI" id="CHEBI:59789"/>
        <dbReference type="ChEBI" id="CHEBI:90615"/>
        <dbReference type="ChEBI" id="CHEBI:90616"/>
        <dbReference type="EC" id="2.1.1.72"/>
    </reaction>
</comment>
<dbReference type="EC" id="2.1.1.72" evidence="2"/>
<dbReference type="PANTHER" id="PTHR33841">
    <property type="entry name" value="DNA METHYLTRANSFERASE YEEA-RELATED"/>
    <property type="match status" value="1"/>
</dbReference>
<keyword evidence="5" id="KW-0949">S-adenosyl-L-methionine</keyword>
<keyword evidence="4 8" id="KW-0808">Transferase</keyword>
<dbReference type="GO" id="GO:0009007">
    <property type="term" value="F:site-specific DNA-methyltransferase (adenine-specific) activity"/>
    <property type="evidence" value="ECO:0007669"/>
    <property type="project" value="UniProtKB-EC"/>
</dbReference>
<accession>A0A147IMH9</accession>
<feature type="domain" description="Type II methyltransferase M.TaqI-like" evidence="7">
    <location>
        <begin position="235"/>
        <end position="319"/>
    </location>
</feature>
<dbReference type="PRINTS" id="PR00507">
    <property type="entry name" value="N12N6MTFRASE"/>
</dbReference>
<dbReference type="Pfam" id="PF07669">
    <property type="entry name" value="Eco57I"/>
    <property type="match status" value="1"/>
</dbReference>
<dbReference type="GO" id="GO:0003676">
    <property type="term" value="F:nucleic acid binding"/>
    <property type="evidence" value="ECO:0007669"/>
    <property type="project" value="InterPro"/>
</dbReference>
<evidence type="ECO:0000313" key="9">
    <source>
        <dbReference type="Proteomes" id="UP000074072"/>
    </source>
</evidence>
<dbReference type="RefSeq" id="WP_058753259.1">
    <property type="nucleotide sequence ID" value="NZ_LDTE01000110.1"/>
</dbReference>
<dbReference type="InterPro" id="IPR029063">
    <property type="entry name" value="SAM-dependent_MTases_sf"/>
</dbReference>
<evidence type="ECO:0000313" key="8">
    <source>
        <dbReference type="EMBL" id="KTT96464.1"/>
    </source>
</evidence>
<dbReference type="SUPFAM" id="SSF53335">
    <property type="entry name" value="S-adenosyl-L-methionine-dependent methyltransferases"/>
    <property type="match status" value="1"/>
</dbReference>
<comment type="similarity">
    <text evidence="1">Belongs to the N(4)/N(6)-methyltransferase family.</text>
</comment>
<evidence type="ECO:0000256" key="5">
    <source>
        <dbReference type="ARBA" id="ARBA00022691"/>
    </source>
</evidence>
<organism evidence="8 9">
    <name type="scientific">Sphingomonas sanguinis</name>
    <dbReference type="NCBI Taxonomy" id="33051"/>
    <lineage>
        <taxon>Bacteria</taxon>
        <taxon>Pseudomonadati</taxon>
        <taxon>Pseudomonadota</taxon>
        <taxon>Alphaproteobacteria</taxon>
        <taxon>Sphingomonadales</taxon>
        <taxon>Sphingomonadaceae</taxon>
        <taxon>Sphingomonas</taxon>
    </lineage>
</organism>
<evidence type="ECO:0000256" key="6">
    <source>
        <dbReference type="ARBA" id="ARBA00047942"/>
    </source>
</evidence>
<evidence type="ECO:0000256" key="3">
    <source>
        <dbReference type="ARBA" id="ARBA00022603"/>
    </source>
</evidence>
<evidence type="ECO:0000256" key="1">
    <source>
        <dbReference type="ARBA" id="ARBA00006594"/>
    </source>
</evidence>
<dbReference type="PROSITE" id="PS00092">
    <property type="entry name" value="N6_MTASE"/>
    <property type="match status" value="1"/>
</dbReference>
<protein>
    <recommendedName>
        <fullName evidence="2">site-specific DNA-methyltransferase (adenine-specific)</fullName>
        <ecNumber evidence="2">2.1.1.72</ecNumber>
    </recommendedName>
</protein>
<evidence type="ECO:0000256" key="4">
    <source>
        <dbReference type="ARBA" id="ARBA00022679"/>
    </source>
</evidence>
<dbReference type="InterPro" id="IPR002052">
    <property type="entry name" value="DNA_methylase_N6_adenine_CS"/>
</dbReference>